<feature type="transmembrane region" description="Helical" evidence="1">
    <location>
        <begin position="57"/>
        <end position="76"/>
    </location>
</feature>
<feature type="transmembrane region" description="Helical" evidence="1">
    <location>
        <begin position="96"/>
        <end position="115"/>
    </location>
</feature>
<proteinExistence type="predicted"/>
<gene>
    <name evidence="2" type="ORF">EOI86_00320</name>
</gene>
<keyword evidence="1" id="KW-0812">Transmembrane</keyword>
<accession>A0A437QTE9</accession>
<evidence type="ECO:0000313" key="2">
    <source>
        <dbReference type="EMBL" id="RVU37787.1"/>
    </source>
</evidence>
<sequence length="164" mass="17751">MADDNSLLQPSLRAGQPKDAPYSITAGIWISFFGGIWGALAYTGLNSMRLRRLSRDLPYLAIAAGMYIALLLALAMTEPGRIAQAELADLFGEQRGLRFLLQFVGVLFVGFGYLLHKSDHRAAGLTGRDRPSAWRVGLIIVVISTVIHLVTLIPLFAPLSGAAE</sequence>
<name>A0A437QTE9_9PROT</name>
<protein>
    <submittedName>
        <fullName evidence="2">Uncharacterized protein</fullName>
    </submittedName>
</protein>
<keyword evidence="3" id="KW-1185">Reference proteome</keyword>
<dbReference type="RefSeq" id="WP_127763122.1">
    <property type="nucleotide sequence ID" value="NZ_SADE01000001.1"/>
</dbReference>
<keyword evidence="1" id="KW-1133">Transmembrane helix</keyword>
<feature type="transmembrane region" description="Helical" evidence="1">
    <location>
        <begin position="20"/>
        <end position="45"/>
    </location>
</feature>
<dbReference type="AlphaFoldDB" id="A0A437QTE9"/>
<keyword evidence="1" id="KW-0472">Membrane</keyword>
<feature type="transmembrane region" description="Helical" evidence="1">
    <location>
        <begin position="136"/>
        <end position="157"/>
    </location>
</feature>
<dbReference type="Proteomes" id="UP000287447">
    <property type="component" value="Unassembled WGS sequence"/>
</dbReference>
<dbReference type="EMBL" id="SADE01000001">
    <property type="protein sequence ID" value="RVU37787.1"/>
    <property type="molecule type" value="Genomic_DNA"/>
</dbReference>
<reference evidence="3" key="1">
    <citation type="submission" date="2019-01" db="EMBL/GenBank/DDBJ databases">
        <title>Gri0909 isolated from a small marine red alga.</title>
        <authorList>
            <person name="Kim J."/>
            <person name="Jeong S.E."/>
            <person name="Jeon C.O."/>
        </authorList>
    </citation>
    <scope>NUCLEOTIDE SEQUENCE [LARGE SCALE GENOMIC DNA]</scope>
    <source>
        <strain evidence="3">Gri0909</strain>
    </source>
</reference>
<evidence type="ECO:0000256" key="1">
    <source>
        <dbReference type="SAM" id="Phobius"/>
    </source>
</evidence>
<comment type="caution">
    <text evidence="2">The sequence shown here is derived from an EMBL/GenBank/DDBJ whole genome shotgun (WGS) entry which is preliminary data.</text>
</comment>
<organism evidence="2 3">
    <name type="scientific">Hwanghaeella grinnelliae</name>
    <dbReference type="NCBI Taxonomy" id="2500179"/>
    <lineage>
        <taxon>Bacteria</taxon>
        <taxon>Pseudomonadati</taxon>
        <taxon>Pseudomonadota</taxon>
        <taxon>Alphaproteobacteria</taxon>
        <taxon>Rhodospirillales</taxon>
        <taxon>Rhodospirillaceae</taxon>
        <taxon>Hwanghaeella</taxon>
    </lineage>
</organism>
<evidence type="ECO:0000313" key="3">
    <source>
        <dbReference type="Proteomes" id="UP000287447"/>
    </source>
</evidence>